<keyword evidence="3" id="KW-1185">Reference proteome</keyword>
<name>A0ABV0JXM3_9CYAN</name>
<evidence type="ECO:0000313" key="3">
    <source>
        <dbReference type="Proteomes" id="UP001442494"/>
    </source>
</evidence>
<reference evidence="2 3" key="1">
    <citation type="submission" date="2022-04" db="EMBL/GenBank/DDBJ databases">
        <title>Positive selection, recombination, and allopatry shape intraspecific diversity of widespread and dominant cyanobacteria.</title>
        <authorList>
            <person name="Wei J."/>
            <person name="Shu W."/>
            <person name="Hu C."/>
        </authorList>
    </citation>
    <scope>NUCLEOTIDE SEQUENCE [LARGE SCALE GENOMIC DNA]</scope>
    <source>
        <strain evidence="2 3">GB2-A5</strain>
    </source>
</reference>
<organism evidence="2 3">
    <name type="scientific">Funiculus sociatus GB2-A5</name>
    <dbReference type="NCBI Taxonomy" id="2933946"/>
    <lineage>
        <taxon>Bacteria</taxon>
        <taxon>Bacillati</taxon>
        <taxon>Cyanobacteriota</taxon>
        <taxon>Cyanophyceae</taxon>
        <taxon>Coleofasciculales</taxon>
        <taxon>Coleofasciculaceae</taxon>
        <taxon>Funiculus</taxon>
    </lineage>
</organism>
<proteinExistence type="predicted"/>
<accession>A0ABV0JXM3</accession>
<dbReference type="EMBL" id="JAMPKK010000068">
    <property type="protein sequence ID" value="MEP0867382.1"/>
    <property type="molecule type" value="Genomic_DNA"/>
</dbReference>
<feature type="region of interest" description="Disordered" evidence="1">
    <location>
        <begin position="23"/>
        <end position="44"/>
    </location>
</feature>
<dbReference type="Proteomes" id="UP001442494">
    <property type="component" value="Unassembled WGS sequence"/>
</dbReference>
<evidence type="ECO:0000313" key="2">
    <source>
        <dbReference type="EMBL" id="MEP0867382.1"/>
    </source>
</evidence>
<gene>
    <name evidence="2" type="ORF">NDI37_23305</name>
</gene>
<comment type="caution">
    <text evidence="2">The sequence shown here is derived from an EMBL/GenBank/DDBJ whole genome shotgun (WGS) entry which is preliminary data.</text>
</comment>
<protein>
    <submittedName>
        <fullName evidence="2">Acetyltransferase</fullName>
    </submittedName>
</protein>
<sequence length="68" mass="7578">MFLKDKESGSLIEIIDIQPLISPTSSAVSGRDQAGQEEQEPATYQKEKLVFPSGESLPICWMDENYTT</sequence>
<dbReference type="RefSeq" id="WP_190417545.1">
    <property type="nucleotide sequence ID" value="NZ_JAMPKK010000068.1"/>
</dbReference>
<evidence type="ECO:0000256" key="1">
    <source>
        <dbReference type="SAM" id="MobiDB-lite"/>
    </source>
</evidence>